<keyword evidence="6" id="KW-0109">Calcium transport</keyword>
<dbReference type="Proteomes" id="UP001152759">
    <property type="component" value="Chromosome 2"/>
</dbReference>
<keyword evidence="5" id="KW-0633">Potassium transport</keyword>
<feature type="transmembrane region" description="Helical" evidence="18">
    <location>
        <begin position="411"/>
        <end position="429"/>
    </location>
</feature>
<dbReference type="PANTHER" id="PTHR10846:SF2">
    <property type="entry name" value="RE48874P"/>
    <property type="match status" value="1"/>
</dbReference>
<evidence type="ECO:0000256" key="2">
    <source>
        <dbReference type="ARBA" id="ARBA00005364"/>
    </source>
</evidence>
<dbReference type="InterPro" id="IPR004837">
    <property type="entry name" value="NaCa_Exmemb"/>
</dbReference>
<evidence type="ECO:0000256" key="17">
    <source>
        <dbReference type="SAM" id="MobiDB-lite"/>
    </source>
</evidence>
<dbReference type="GO" id="GO:0005886">
    <property type="term" value="C:plasma membrane"/>
    <property type="evidence" value="ECO:0007669"/>
    <property type="project" value="TreeGrafter"/>
</dbReference>
<keyword evidence="16" id="KW-0739">Sodium transport</keyword>
<evidence type="ECO:0000313" key="22">
    <source>
        <dbReference type="Proteomes" id="UP001152759"/>
    </source>
</evidence>
<evidence type="ECO:0000256" key="11">
    <source>
        <dbReference type="ARBA" id="ARBA00022958"/>
    </source>
</evidence>
<dbReference type="GO" id="GO:0006874">
    <property type="term" value="P:intracellular calcium ion homeostasis"/>
    <property type="evidence" value="ECO:0007669"/>
    <property type="project" value="TreeGrafter"/>
</dbReference>
<dbReference type="InterPro" id="IPR044880">
    <property type="entry name" value="NCX_ion-bd_dom_sf"/>
</dbReference>
<feature type="transmembrane region" description="Helical" evidence="18">
    <location>
        <begin position="113"/>
        <end position="136"/>
    </location>
</feature>
<evidence type="ECO:0000256" key="16">
    <source>
        <dbReference type="ARBA" id="ARBA00023201"/>
    </source>
</evidence>
<dbReference type="GO" id="GO:0008273">
    <property type="term" value="F:calcium, potassium:sodium antiporter activity"/>
    <property type="evidence" value="ECO:0007669"/>
    <property type="project" value="TreeGrafter"/>
</dbReference>
<dbReference type="GO" id="GO:0015293">
    <property type="term" value="F:symporter activity"/>
    <property type="evidence" value="ECO:0007669"/>
    <property type="project" value="UniProtKB-KW"/>
</dbReference>
<feature type="chain" id="PRO_5040305280" description="Sodium/calcium exchanger membrane region domain-containing protein" evidence="19">
    <location>
        <begin position="26"/>
        <end position="510"/>
    </location>
</feature>
<sequence>MGSVKLRWCFCVCVWCFIYCRPLTAVENTTDALTSNTLSDQRITQAVMNCSEDRSIDQFPPDVFTEEQRAHGAIIVHLCIALYFFVVIAFVCNDYFLPSVYCICQDLHLSPDVAGATFMATATCFPELFVNIIGTFVTETDLGVGAIVGSGVFNTLGVAACAGLAASKDIDLERWPLIRDGGGYMLAVAVLLVILHDGLVQWYEALFLLILYFAYFILMFTQKWLHNRAKKMLRSKNSFNSQASLQSTTTSVLDYGTYRPYYFSDWVMPAEKKHNHNNNNISSTHNTSNDIEKKQEAEQEEVTPVCSRPNGCLLSLWWLFSLPVACVLSVSVPDCRKNRTVYPLTFLMCIFWIGISSYIVSWMMTIFGDTFRISDAVMGITFLAIGGSMPEAVSSVINARNGVGSMSLSNALGANTLDILLCLGLPWFIKTLLPATMGGGPIPMDSPGLTFNCGCLIISVVVLIVAALLNGHRMNRVFGVICLVMYTTFIAVTVLAGMNIIFQTEQDVCT</sequence>
<dbReference type="PANTHER" id="PTHR10846">
    <property type="entry name" value="SODIUM/POTASSIUM/CALCIUM EXCHANGER"/>
    <property type="match status" value="1"/>
</dbReference>
<feature type="compositionally biased region" description="Low complexity" evidence="17">
    <location>
        <begin position="277"/>
        <end position="289"/>
    </location>
</feature>
<evidence type="ECO:0000256" key="13">
    <source>
        <dbReference type="ARBA" id="ARBA00023053"/>
    </source>
</evidence>
<evidence type="ECO:0000256" key="14">
    <source>
        <dbReference type="ARBA" id="ARBA00023065"/>
    </source>
</evidence>
<evidence type="ECO:0000256" key="8">
    <source>
        <dbReference type="ARBA" id="ARBA00022729"/>
    </source>
</evidence>
<dbReference type="InterPro" id="IPR004481">
    <property type="entry name" value="K/Na/Ca-exchanger"/>
</dbReference>
<keyword evidence="9" id="KW-0106">Calcium</keyword>
<evidence type="ECO:0000256" key="18">
    <source>
        <dbReference type="SAM" id="Phobius"/>
    </source>
</evidence>
<keyword evidence="22" id="KW-1185">Reference proteome</keyword>
<dbReference type="Pfam" id="PF01699">
    <property type="entry name" value="Na_Ca_ex"/>
    <property type="match status" value="2"/>
</dbReference>
<feature type="transmembrane region" description="Helical" evidence="18">
    <location>
        <begin position="142"/>
        <end position="165"/>
    </location>
</feature>
<keyword evidence="8 19" id="KW-0732">Signal</keyword>
<evidence type="ECO:0000256" key="9">
    <source>
        <dbReference type="ARBA" id="ARBA00022837"/>
    </source>
</evidence>
<dbReference type="NCBIfam" id="TIGR00367">
    <property type="entry name" value="calcium/sodium antiporter"/>
    <property type="match status" value="1"/>
</dbReference>
<evidence type="ECO:0000259" key="20">
    <source>
        <dbReference type="Pfam" id="PF01699"/>
    </source>
</evidence>
<keyword evidence="7 18" id="KW-0812">Transmembrane</keyword>
<dbReference type="KEGG" id="btab:109039652"/>
<accession>A0A9P0A7C2</accession>
<comment type="similarity">
    <text evidence="2">Belongs to the Ca(2+):cation antiporter (CaCA) (TC 2.A.19) family. SLC24A subfamily.</text>
</comment>
<name>A0A9P0A7C2_BEMTA</name>
<dbReference type="GO" id="GO:0005262">
    <property type="term" value="F:calcium channel activity"/>
    <property type="evidence" value="ECO:0007669"/>
    <property type="project" value="TreeGrafter"/>
</dbReference>
<evidence type="ECO:0000256" key="7">
    <source>
        <dbReference type="ARBA" id="ARBA00022692"/>
    </source>
</evidence>
<evidence type="ECO:0000256" key="4">
    <source>
        <dbReference type="ARBA" id="ARBA00022449"/>
    </source>
</evidence>
<gene>
    <name evidence="21" type="ORF">BEMITA_LOCUS4789</name>
</gene>
<dbReference type="EMBL" id="OU963863">
    <property type="protein sequence ID" value="CAH0385573.1"/>
    <property type="molecule type" value="Genomic_DNA"/>
</dbReference>
<keyword evidence="13" id="KW-0915">Sodium</keyword>
<feature type="transmembrane region" description="Helical" evidence="18">
    <location>
        <begin position="70"/>
        <end position="92"/>
    </location>
</feature>
<dbReference type="FunFam" id="1.20.1420.30:FF:000009">
    <property type="entry name" value="sodium/potassium/calcium exchanger 5 isoform X2"/>
    <property type="match status" value="1"/>
</dbReference>
<feature type="transmembrane region" description="Helical" evidence="18">
    <location>
        <begin position="341"/>
        <end position="364"/>
    </location>
</feature>
<feature type="region of interest" description="Disordered" evidence="17">
    <location>
        <begin position="277"/>
        <end position="296"/>
    </location>
</feature>
<feature type="transmembrane region" description="Helical" evidence="18">
    <location>
        <begin position="177"/>
        <end position="196"/>
    </location>
</feature>
<feature type="signal peptide" evidence="19">
    <location>
        <begin position="1"/>
        <end position="25"/>
    </location>
</feature>
<evidence type="ECO:0000256" key="10">
    <source>
        <dbReference type="ARBA" id="ARBA00022847"/>
    </source>
</evidence>
<keyword evidence="12 18" id="KW-1133">Transmembrane helix</keyword>
<feature type="domain" description="Sodium/calcium exchanger membrane region" evidence="20">
    <location>
        <begin position="343"/>
        <end position="493"/>
    </location>
</feature>
<feature type="transmembrane region" description="Helical" evidence="18">
    <location>
        <begin position="477"/>
        <end position="502"/>
    </location>
</feature>
<comment type="subcellular location">
    <subcellularLocation>
        <location evidence="1">Membrane</location>
        <topology evidence="1">Multi-pass membrane protein</topology>
    </subcellularLocation>
</comment>
<keyword evidence="10" id="KW-0769">Symport</keyword>
<organism evidence="21 22">
    <name type="scientific">Bemisia tabaci</name>
    <name type="common">Sweetpotato whitefly</name>
    <name type="synonym">Aleurodes tabaci</name>
    <dbReference type="NCBI Taxonomy" id="7038"/>
    <lineage>
        <taxon>Eukaryota</taxon>
        <taxon>Metazoa</taxon>
        <taxon>Ecdysozoa</taxon>
        <taxon>Arthropoda</taxon>
        <taxon>Hexapoda</taxon>
        <taxon>Insecta</taxon>
        <taxon>Pterygota</taxon>
        <taxon>Neoptera</taxon>
        <taxon>Paraneoptera</taxon>
        <taxon>Hemiptera</taxon>
        <taxon>Sternorrhyncha</taxon>
        <taxon>Aleyrodoidea</taxon>
        <taxon>Aleyrodidae</taxon>
        <taxon>Aleyrodinae</taxon>
        <taxon>Bemisia</taxon>
    </lineage>
</organism>
<evidence type="ECO:0000256" key="6">
    <source>
        <dbReference type="ARBA" id="ARBA00022568"/>
    </source>
</evidence>
<feature type="transmembrane region" description="Helical" evidence="18">
    <location>
        <begin position="376"/>
        <end position="399"/>
    </location>
</feature>
<evidence type="ECO:0000256" key="15">
    <source>
        <dbReference type="ARBA" id="ARBA00023136"/>
    </source>
</evidence>
<keyword evidence="3" id="KW-0813">Transport</keyword>
<evidence type="ECO:0000313" key="21">
    <source>
        <dbReference type="EMBL" id="CAH0385573.1"/>
    </source>
</evidence>
<dbReference type="AlphaFoldDB" id="A0A9P0A7C2"/>
<reference evidence="21" key="1">
    <citation type="submission" date="2021-12" db="EMBL/GenBank/DDBJ databases">
        <authorList>
            <person name="King R."/>
        </authorList>
    </citation>
    <scope>NUCLEOTIDE SEQUENCE</scope>
</reference>
<proteinExistence type="inferred from homology"/>
<evidence type="ECO:0000256" key="1">
    <source>
        <dbReference type="ARBA" id="ARBA00004141"/>
    </source>
</evidence>
<keyword evidence="15 18" id="KW-0472">Membrane</keyword>
<evidence type="ECO:0000256" key="12">
    <source>
        <dbReference type="ARBA" id="ARBA00022989"/>
    </source>
</evidence>
<keyword evidence="4" id="KW-0050">Antiport</keyword>
<evidence type="ECO:0000256" key="3">
    <source>
        <dbReference type="ARBA" id="ARBA00022448"/>
    </source>
</evidence>
<evidence type="ECO:0000256" key="19">
    <source>
        <dbReference type="SAM" id="SignalP"/>
    </source>
</evidence>
<keyword evidence="11" id="KW-0630">Potassium</keyword>
<evidence type="ECO:0000256" key="5">
    <source>
        <dbReference type="ARBA" id="ARBA00022538"/>
    </source>
</evidence>
<feature type="transmembrane region" description="Helical" evidence="18">
    <location>
        <begin position="449"/>
        <end position="470"/>
    </location>
</feature>
<protein>
    <recommendedName>
        <fullName evidence="20">Sodium/calcium exchanger membrane region domain-containing protein</fullName>
    </recommendedName>
</protein>
<keyword evidence="14" id="KW-0406">Ion transport</keyword>
<dbReference type="Gene3D" id="1.20.1420.30">
    <property type="entry name" value="NCX, central ion-binding region"/>
    <property type="match status" value="2"/>
</dbReference>
<feature type="domain" description="Sodium/calcium exchanger membrane region" evidence="20">
    <location>
        <begin position="80"/>
        <end position="220"/>
    </location>
</feature>
<feature type="transmembrane region" description="Helical" evidence="18">
    <location>
        <begin position="202"/>
        <end position="221"/>
    </location>
</feature>
<dbReference type="OrthoDB" id="2127281at2759"/>